<dbReference type="InterPro" id="IPR019775">
    <property type="entry name" value="WD40_repeat_CS"/>
</dbReference>
<organism evidence="9 10">
    <name type="scientific">Penicillium malachiteum</name>
    <dbReference type="NCBI Taxonomy" id="1324776"/>
    <lineage>
        <taxon>Eukaryota</taxon>
        <taxon>Fungi</taxon>
        <taxon>Dikarya</taxon>
        <taxon>Ascomycota</taxon>
        <taxon>Pezizomycotina</taxon>
        <taxon>Eurotiomycetes</taxon>
        <taxon>Eurotiomycetidae</taxon>
        <taxon>Eurotiales</taxon>
        <taxon>Aspergillaceae</taxon>
        <taxon>Penicillium</taxon>
    </lineage>
</organism>
<dbReference type="SUPFAM" id="SSF52540">
    <property type="entry name" value="P-loop containing nucleoside triphosphate hydrolases"/>
    <property type="match status" value="1"/>
</dbReference>
<evidence type="ECO:0000313" key="9">
    <source>
        <dbReference type="EMBL" id="KAJ5726822.1"/>
    </source>
</evidence>
<feature type="repeat" description="WD" evidence="7">
    <location>
        <begin position="792"/>
        <end position="826"/>
    </location>
</feature>
<evidence type="ECO:0000256" key="7">
    <source>
        <dbReference type="PROSITE-ProRule" id="PRU00221"/>
    </source>
</evidence>
<evidence type="ECO:0000259" key="8">
    <source>
        <dbReference type="Pfam" id="PF24883"/>
    </source>
</evidence>
<feature type="repeat" description="WD" evidence="7">
    <location>
        <begin position="699"/>
        <end position="740"/>
    </location>
</feature>
<evidence type="ECO:0000256" key="1">
    <source>
        <dbReference type="ARBA" id="ARBA00004570"/>
    </source>
</evidence>
<feature type="repeat" description="WD" evidence="7">
    <location>
        <begin position="569"/>
        <end position="610"/>
    </location>
</feature>
<dbReference type="GO" id="GO:0005741">
    <property type="term" value="C:mitochondrial outer membrane"/>
    <property type="evidence" value="ECO:0007669"/>
    <property type="project" value="UniProtKB-SubCell"/>
</dbReference>
<evidence type="ECO:0000256" key="5">
    <source>
        <dbReference type="ARBA" id="ARBA00039789"/>
    </source>
</evidence>
<dbReference type="Gene3D" id="2.130.10.10">
    <property type="entry name" value="YVTN repeat-like/Quinoprotein amine dehydrogenase"/>
    <property type="match status" value="4"/>
</dbReference>
<dbReference type="GO" id="GO:1990234">
    <property type="term" value="C:transferase complex"/>
    <property type="evidence" value="ECO:0007669"/>
    <property type="project" value="UniProtKB-ARBA"/>
</dbReference>
<evidence type="ECO:0000256" key="6">
    <source>
        <dbReference type="ARBA" id="ARBA00043913"/>
    </source>
</evidence>
<protein>
    <recommendedName>
        <fullName evidence="5">Mitochondrial division protein 1</fullName>
    </recommendedName>
</protein>
<dbReference type="Pfam" id="PF24883">
    <property type="entry name" value="NPHP3_N"/>
    <property type="match status" value="1"/>
</dbReference>
<dbReference type="Gene3D" id="3.40.50.300">
    <property type="entry name" value="P-loop containing nucleotide triphosphate hydrolases"/>
    <property type="match status" value="1"/>
</dbReference>
<dbReference type="AlphaFoldDB" id="A0AAD6MVZ7"/>
<comment type="caution">
    <text evidence="9">The sequence shown here is derived from an EMBL/GenBank/DDBJ whole genome shotgun (WGS) entry which is preliminary data.</text>
</comment>
<feature type="repeat" description="WD" evidence="7">
    <location>
        <begin position="827"/>
        <end position="861"/>
    </location>
</feature>
<dbReference type="InterPro" id="IPR036322">
    <property type="entry name" value="WD40_repeat_dom_sf"/>
</dbReference>
<comment type="subcellular location">
    <subcellularLocation>
        <location evidence="1">Mitochondrion outer membrane</location>
        <topology evidence="1">Peripheral membrane protein</topology>
        <orientation evidence="1">Cytoplasmic side</orientation>
    </subcellularLocation>
</comment>
<reference evidence="9" key="1">
    <citation type="journal article" date="2023" name="IMA Fungus">
        <title>Comparative genomic study of the Penicillium genus elucidates a diverse pangenome and 15 lateral gene transfer events.</title>
        <authorList>
            <person name="Petersen C."/>
            <person name="Sorensen T."/>
            <person name="Nielsen M.R."/>
            <person name="Sondergaard T.E."/>
            <person name="Sorensen J.L."/>
            <person name="Fitzpatrick D.A."/>
            <person name="Frisvad J.C."/>
            <person name="Nielsen K.L."/>
        </authorList>
    </citation>
    <scope>NUCLEOTIDE SEQUENCE</scope>
    <source>
        <strain evidence="9">IBT 17514</strain>
    </source>
</reference>
<comment type="similarity">
    <text evidence="4">Belongs to the WD repeat MDV1/CAF4 family.</text>
</comment>
<evidence type="ECO:0000256" key="2">
    <source>
        <dbReference type="ARBA" id="ARBA00022574"/>
    </source>
</evidence>
<evidence type="ECO:0000256" key="3">
    <source>
        <dbReference type="ARBA" id="ARBA00022737"/>
    </source>
</evidence>
<feature type="repeat" description="WD" evidence="7">
    <location>
        <begin position="655"/>
        <end position="698"/>
    </location>
</feature>
<name>A0AAD6MVZ7_9EURO</name>
<feature type="repeat" description="WD" evidence="7">
    <location>
        <begin position="915"/>
        <end position="949"/>
    </location>
</feature>
<keyword evidence="3" id="KW-0677">Repeat</keyword>
<dbReference type="SMART" id="SM00320">
    <property type="entry name" value="WD40"/>
    <property type="match status" value="10"/>
</dbReference>
<evidence type="ECO:0000313" key="10">
    <source>
        <dbReference type="Proteomes" id="UP001215712"/>
    </source>
</evidence>
<dbReference type="Pfam" id="PF00400">
    <property type="entry name" value="WD40"/>
    <property type="match status" value="10"/>
</dbReference>
<proteinExistence type="inferred from homology"/>
<dbReference type="InterPro" id="IPR027417">
    <property type="entry name" value="P-loop_NTPase"/>
</dbReference>
<dbReference type="SUPFAM" id="SSF50978">
    <property type="entry name" value="WD40 repeat-like"/>
    <property type="match status" value="2"/>
</dbReference>
<keyword evidence="10" id="KW-1185">Reference proteome</keyword>
<dbReference type="PROSITE" id="PS50082">
    <property type="entry name" value="WD_REPEATS_2"/>
    <property type="match status" value="9"/>
</dbReference>
<dbReference type="InterPro" id="IPR020472">
    <property type="entry name" value="WD40_PAC1"/>
</dbReference>
<dbReference type="PRINTS" id="PR00320">
    <property type="entry name" value="GPROTEINBRPT"/>
</dbReference>
<dbReference type="CDD" id="cd00200">
    <property type="entry name" value="WD40"/>
    <property type="match status" value="2"/>
</dbReference>
<evidence type="ECO:0000256" key="4">
    <source>
        <dbReference type="ARBA" id="ARBA00038415"/>
    </source>
</evidence>
<gene>
    <name evidence="9" type="ORF">N7493_005849</name>
</gene>
<dbReference type="InterPro" id="IPR001680">
    <property type="entry name" value="WD40_rpt"/>
</dbReference>
<reference evidence="9" key="2">
    <citation type="submission" date="2023-01" db="EMBL/GenBank/DDBJ databases">
        <authorList>
            <person name="Petersen C."/>
        </authorList>
    </citation>
    <scope>NUCLEOTIDE SEQUENCE</scope>
    <source>
        <strain evidence="9">IBT 17514</strain>
    </source>
</reference>
<dbReference type="Proteomes" id="UP001215712">
    <property type="component" value="Unassembled WGS sequence"/>
</dbReference>
<feature type="repeat" description="WD" evidence="7">
    <location>
        <begin position="611"/>
        <end position="654"/>
    </location>
</feature>
<dbReference type="PROSITE" id="PS50294">
    <property type="entry name" value="WD_REPEATS_REGION"/>
    <property type="match status" value="7"/>
</dbReference>
<dbReference type="PANTHER" id="PTHR22847:SF637">
    <property type="entry name" value="WD REPEAT DOMAIN 5B"/>
    <property type="match status" value="1"/>
</dbReference>
<dbReference type="PANTHER" id="PTHR22847">
    <property type="entry name" value="WD40 REPEAT PROTEIN"/>
    <property type="match status" value="1"/>
</dbReference>
<feature type="domain" description="Nephrocystin 3-like N-terminal" evidence="8">
    <location>
        <begin position="2"/>
        <end position="141"/>
    </location>
</feature>
<accession>A0AAD6MVZ7</accession>
<feature type="repeat" description="WD" evidence="7">
    <location>
        <begin position="534"/>
        <end position="568"/>
    </location>
</feature>
<dbReference type="InterPro" id="IPR015943">
    <property type="entry name" value="WD40/YVTN_repeat-like_dom_sf"/>
</dbReference>
<dbReference type="InterPro" id="IPR056884">
    <property type="entry name" value="NPHP3-like_N"/>
</dbReference>
<comment type="function">
    <text evidence="6">Involved in mitochondrial fission. Acts as an adapter protein required to form mitochondrial fission complexes. Formation of these complexes is required to promote constriction and fission of the mitochondrial compartment at a late step in mitochondrial division.</text>
</comment>
<feature type="repeat" description="WD" evidence="7">
    <location>
        <begin position="871"/>
        <end position="914"/>
    </location>
</feature>
<dbReference type="GO" id="GO:0005634">
    <property type="term" value="C:nucleus"/>
    <property type="evidence" value="ECO:0007669"/>
    <property type="project" value="TreeGrafter"/>
</dbReference>
<dbReference type="EMBL" id="JAQJAN010000007">
    <property type="protein sequence ID" value="KAJ5726822.1"/>
    <property type="molecule type" value="Genomic_DNA"/>
</dbReference>
<keyword evidence="2 7" id="KW-0853">WD repeat</keyword>
<sequence length="1033" mass="114488">MAGTGKSTIARSVARSFQNDGILGASFFFKRGDGDRGSASKLFSTIVKQLASLIPEMIDGVQHALEHDPAIAGKSLRLQFDKLILQPLRHVGRDHTATAAVIVIDALDECDRDDDVELILELLPKVDQATNIKIRFFLTSRPESPIRFGLDQINHTSFQNTILQNLDNDVIEHDITIYLKDEFSKIRKKRHRDLSPDWPGEDRIKALARMAVPLFILAVTVCRFVADKRFNPEKRLQQFSQDTPGSKMDKTYRPILNQLLVEDEDDMETLIGEFQEIIGVIICLAAPLPLGSLAELLEMSESDISNHLNFFHSVLSISTDQEIPIRTLDLSFRDYLVHGHKKSQGSTSRFLVDEKQKHELIARKCLSIMKCRLKKNICGLSSYGTLRTEIDQGSIARLMSPSLQYACHYWVYHLVLSPSSKIIDVGFSFLEKHFLHWTESMVILGLMFEVINAIDTLIQVSKNTVNEKNWSLLGDAQRFLRNFASIVDKAPLQLDSYGRLPASGFADKSINLWDPTNGSLVRTIVAGFDKDSQITSIAFSPDFQLIASGFLDCNISLWDPANGELRRTLKGHKTVVISLAFSPDGRLLASLSADKDLKLWDTNSGMLSHTRIGQTDSVRCIVFLSDRQCQILATGSRDCKIKLWDSITGQLKHTLVGHDNMVVSIAFSIDGQGQLLASGSRDSTIRLWNPITGEQKHTLKGHPASVTTVAFSPIGHRLLSGSEDGTIRLWNTTNGHLTHTIGHSIVPIASVAISPQKHPLILASGHLNGTIRLWDPTARDLAEIPDTDLTKVVRVGFSPDGRLVASGSRDCTVKLWNVATGDLSHSFKGHTSWIRSVTFSPCDHSQLLASGSDDYTVNIWDPITHCLQRTLKGHTGYFLSVAYSPDSRSPLLASDSGDCSVKLWDPITGDLRHTLDGHLEPVVAIDFSLGTQHPLLASGSADYTIKLWDPVTGMLKHTVDSKATYPRKSGIKVYDMAVDKRDDLTGSSIPDNEKDVGLDIIERWVWTLSSGGFVLMVKGNYGSLRNINPTALQ</sequence>
<dbReference type="PROSITE" id="PS00678">
    <property type="entry name" value="WD_REPEATS_1"/>
    <property type="match status" value="3"/>
</dbReference>